<feature type="transmembrane region" description="Helical" evidence="1">
    <location>
        <begin position="353"/>
        <end position="378"/>
    </location>
</feature>
<dbReference type="AlphaFoldDB" id="N9V035"/>
<dbReference type="Proteomes" id="UP000013220">
    <property type="component" value="Unassembled WGS sequence"/>
</dbReference>
<dbReference type="eggNOG" id="ENOG5031YIF">
    <property type="taxonomic scope" value="Bacteria"/>
</dbReference>
<evidence type="ECO:0000256" key="1">
    <source>
        <dbReference type="SAM" id="Phobius"/>
    </source>
</evidence>
<organism evidence="2 3">
    <name type="scientific">Mycoplasmopsis bovigenitalium 51080</name>
    <dbReference type="NCBI Taxonomy" id="1188235"/>
    <lineage>
        <taxon>Bacteria</taxon>
        <taxon>Bacillati</taxon>
        <taxon>Mycoplasmatota</taxon>
        <taxon>Mycoplasmoidales</taxon>
        <taxon>Metamycoplasmataceae</taxon>
        <taxon>Mycoplasmopsis</taxon>
    </lineage>
</organism>
<keyword evidence="1" id="KW-0812">Transmembrane</keyword>
<dbReference type="STRING" id="1188235.MBVG_7110"/>
<evidence type="ECO:0000313" key="3">
    <source>
        <dbReference type="Proteomes" id="UP000013220"/>
    </source>
</evidence>
<gene>
    <name evidence="2" type="ORF">MBVG_7110</name>
</gene>
<keyword evidence="1" id="KW-1133">Transmembrane helix</keyword>
<evidence type="ECO:0000313" key="2">
    <source>
        <dbReference type="EMBL" id="ENY68772.1"/>
    </source>
</evidence>
<comment type="caution">
    <text evidence="2">The sequence shown here is derived from an EMBL/GenBank/DDBJ whole genome shotgun (WGS) entry which is preliminary data.</text>
</comment>
<sequence>MSKKSTLVRFYLSEFFDKNRNLSFNLKKMGQKKHLNFKTFAEALNEFINQSIKLEQKTKVWFHRDAAFRGTAGVEMVKTILEQLKSNSVKDEDAIEYINKEELIEKSKTTKAKKSKKDTTKTTKIKESNAKNDAMLTQEEFDKLIENSIIYADVKNARKPILISKTRVKTDSILKVVVESIAVTGDVHAFVFYHFEKDGFSSKTTKATFNYLHAKEGVDKIYPACDAVTDEEFLQLVASAKLYVDLKEKPTAIEVGANNIKLDEALRLEVIDVNIAVNKAFVNYKLWKGTHSTEVLKAKFDFDKLEEKSDKLYACSKCMLSDSKMLNEITEKDVMVVKNEIKQKHHNTLSDYILVWSLLLFITGLAISLIILIIGGFIR</sequence>
<proteinExistence type="predicted"/>
<dbReference type="OrthoDB" id="398159at2"/>
<protein>
    <submittedName>
        <fullName evidence="2">Uncharacterized protein</fullName>
    </submittedName>
</protein>
<keyword evidence="3" id="KW-1185">Reference proteome</keyword>
<dbReference type="EMBL" id="AORH01000035">
    <property type="protein sequence ID" value="ENY68772.1"/>
    <property type="molecule type" value="Genomic_DNA"/>
</dbReference>
<accession>N9V035</accession>
<name>N9V035_9BACT</name>
<keyword evidence="1" id="KW-0472">Membrane</keyword>
<dbReference type="RefSeq" id="WP_004421667.1">
    <property type="nucleotide sequence ID" value="NZ_AORH01000035.1"/>
</dbReference>
<reference evidence="2 3" key="1">
    <citation type="journal article" date="2013" name="Genome Announc.">
        <title>Draft Genome Sequences of Mycoplasma alkalescens, Mycoplasma arginini, and Mycoplasma bovigenitalium, Three Species with Equivocal Pathogenic Status for Cattle.</title>
        <authorList>
            <person name="Manso-Silvan L."/>
            <person name="Tardy F."/>
            <person name="Baranowski E."/>
            <person name="Barre A."/>
            <person name="Blanchard A."/>
            <person name="Breton M."/>
            <person name="Couture C."/>
            <person name="Citti C."/>
            <person name="Dordet-Frisoni E."/>
            <person name="Dupuy V."/>
            <person name="Gaurivaud P."/>
            <person name="Jacob D."/>
            <person name="Lemaitre C."/>
            <person name="Nikolski M."/>
            <person name="Nouvel L.X."/>
            <person name="Poumarat F."/>
            <person name="Thebault P."/>
            <person name="Theil S."/>
            <person name="Thiaucourt F."/>
            <person name="Sirand-Pugnet P."/>
        </authorList>
    </citation>
    <scope>NUCLEOTIDE SEQUENCE [LARGE SCALE GENOMIC DNA]</scope>
    <source>
        <strain evidence="2 3">51080</strain>
    </source>
</reference>
<dbReference type="PATRIC" id="fig|1188235.3.peg.708"/>